<evidence type="ECO:0000313" key="1">
    <source>
        <dbReference type="EMBL" id="GFH27580.1"/>
    </source>
</evidence>
<dbReference type="AlphaFoldDB" id="A0A6A0A0U5"/>
<feature type="non-terminal residue" evidence="1">
    <location>
        <position position="161"/>
    </location>
</feature>
<accession>A0A6A0A0U5</accession>
<sequence length="161" mass="17145">LTWSRQQAASDHYEDADAPIASRLLAGVAQASLACDIWPKQQLMLRVVVRDCTLAAATSNSAARNMERVIADLHWTAGQCRCATRSGDDSVAFEPVHDTAPICCQLCLERARTHLPAGWGSTCGALRVSAWDVCATAATNLLPKTTPHQILVAVCTTGSTA</sequence>
<feature type="non-terminal residue" evidence="1">
    <location>
        <position position="1"/>
    </location>
</feature>
<reference evidence="1 2" key="1">
    <citation type="submission" date="2020-02" db="EMBL/GenBank/DDBJ databases">
        <title>Draft genome sequence of Haematococcus lacustris strain NIES-144.</title>
        <authorList>
            <person name="Morimoto D."/>
            <person name="Nakagawa S."/>
            <person name="Yoshida T."/>
            <person name="Sawayama S."/>
        </authorList>
    </citation>
    <scope>NUCLEOTIDE SEQUENCE [LARGE SCALE GENOMIC DNA]</scope>
    <source>
        <strain evidence="1 2">NIES-144</strain>
    </source>
</reference>
<name>A0A6A0A0U5_HAELA</name>
<dbReference type="Proteomes" id="UP000485058">
    <property type="component" value="Unassembled WGS sequence"/>
</dbReference>
<proteinExistence type="predicted"/>
<evidence type="ECO:0000313" key="2">
    <source>
        <dbReference type="Proteomes" id="UP000485058"/>
    </source>
</evidence>
<organism evidence="1 2">
    <name type="scientific">Haematococcus lacustris</name>
    <name type="common">Green alga</name>
    <name type="synonym">Haematococcus pluvialis</name>
    <dbReference type="NCBI Taxonomy" id="44745"/>
    <lineage>
        <taxon>Eukaryota</taxon>
        <taxon>Viridiplantae</taxon>
        <taxon>Chlorophyta</taxon>
        <taxon>core chlorophytes</taxon>
        <taxon>Chlorophyceae</taxon>
        <taxon>CS clade</taxon>
        <taxon>Chlamydomonadales</taxon>
        <taxon>Haematococcaceae</taxon>
        <taxon>Haematococcus</taxon>
    </lineage>
</organism>
<protein>
    <submittedName>
        <fullName evidence="1">Uncharacterized protein</fullName>
    </submittedName>
</protein>
<comment type="caution">
    <text evidence="1">The sequence shown here is derived from an EMBL/GenBank/DDBJ whole genome shotgun (WGS) entry which is preliminary data.</text>
</comment>
<gene>
    <name evidence="1" type="ORF">HaLaN_25923</name>
</gene>
<dbReference type="EMBL" id="BLLF01003530">
    <property type="protein sequence ID" value="GFH27580.1"/>
    <property type="molecule type" value="Genomic_DNA"/>
</dbReference>
<keyword evidence="2" id="KW-1185">Reference proteome</keyword>